<sequence length="120" mass="13544">MLVWGRLKAFISFNSSAIYCMHEITDGGKACERDKPVPMVKSKDPTDGDACRPTIYTALRHSLLHPEQLAIGKRTNSSFSPFPIACCVTSCKTLEHCIIIHCFNLLPRFLYRIPLNKCEN</sequence>
<accession>A0ABR3KT10</accession>
<proteinExistence type="predicted"/>
<name>A0ABR3KT10_TRISP</name>
<evidence type="ECO:0000313" key="2">
    <source>
        <dbReference type="Proteomes" id="UP001558632"/>
    </source>
</evidence>
<organism evidence="1 2">
    <name type="scientific">Trichinella spiralis</name>
    <name type="common">Trichina worm</name>
    <dbReference type="NCBI Taxonomy" id="6334"/>
    <lineage>
        <taxon>Eukaryota</taxon>
        <taxon>Metazoa</taxon>
        <taxon>Ecdysozoa</taxon>
        <taxon>Nematoda</taxon>
        <taxon>Enoplea</taxon>
        <taxon>Dorylaimia</taxon>
        <taxon>Trichinellida</taxon>
        <taxon>Trichinellidae</taxon>
        <taxon>Trichinella</taxon>
    </lineage>
</organism>
<reference evidence="1 2" key="1">
    <citation type="submission" date="2024-07" db="EMBL/GenBank/DDBJ databases">
        <title>Enhanced genomic and transcriptomic resources for Trichinella pseudospiralis and T. spiralis underpin the discovery of pronounced molecular differences between stages and species.</title>
        <authorList>
            <person name="Pasi K.K."/>
            <person name="La Rosa G."/>
            <person name="Gomez-Morales M.A."/>
            <person name="Tosini F."/>
            <person name="Sumanam S."/>
            <person name="Young N.D."/>
            <person name="Chang B.C."/>
            <person name="Robin G.B."/>
        </authorList>
    </citation>
    <scope>NUCLEOTIDE SEQUENCE [LARGE SCALE GENOMIC DNA]</scope>
    <source>
        <strain evidence="1">ISS534</strain>
    </source>
</reference>
<protein>
    <submittedName>
        <fullName evidence="1">mRNA-capping enzyme subunit beta</fullName>
    </submittedName>
</protein>
<keyword evidence="2" id="KW-1185">Reference proteome</keyword>
<evidence type="ECO:0000313" key="1">
    <source>
        <dbReference type="EMBL" id="KAL1242801.1"/>
    </source>
</evidence>
<gene>
    <name evidence="1" type="ORF">TSPI_07762</name>
</gene>
<dbReference type="EMBL" id="JBEUSY010000185">
    <property type="protein sequence ID" value="KAL1242801.1"/>
    <property type="molecule type" value="Genomic_DNA"/>
</dbReference>
<dbReference type="Proteomes" id="UP001558632">
    <property type="component" value="Unassembled WGS sequence"/>
</dbReference>
<comment type="caution">
    <text evidence="1">The sequence shown here is derived from an EMBL/GenBank/DDBJ whole genome shotgun (WGS) entry which is preliminary data.</text>
</comment>